<sequence>MKSTKLFLLIFMFVVLILSACNKDNNITQIPNAGFLLYATDAPVEDKDIEKYVGEIEEKVSSKDELKDWYSMYLEKGTEIYLIKNSEDSDIKYAYKKNDGNCYSLNPRVN</sequence>
<evidence type="ECO:0000256" key="1">
    <source>
        <dbReference type="SAM" id="SignalP"/>
    </source>
</evidence>
<dbReference type="EMBL" id="AJAT01000012">
    <property type="protein sequence ID" value="EOL45474.1"/>
    <property type="molecule type" value="Genomic_DNA"/>
</dbReference>
<evidence type="ECO:0008006" key="4">
    <source>
        <dbReference type="Google" id="ProtNLM"/>
    </source>
</evidence>
<proteinExistence type="predicted"/>
<feature type="signal peptide" evidence="1">
    <location>
        <begin position="1"/>
        <end position="20"/>
    </location>
</feature>
<comment type="caution">
    <text evidence="2">The sequence shown here is derived from an EMBL/GenBank/DDBJ whole genome shotgun (WGS) entry which is preliminary data.</text>
</comment>
<protein>
    <recommendedName>
        <fullName evidence="4">Lipoprotein</fullName>
    </recommendedName>
</protein>
<dbReference type="Proteomes" id="UP000013785">
    <property type="component" value="Unassembled WGS sequence"/>
</dbReference>
<evidence type="ECO:0000313" key="3">
    <source>
        <dbReference type="Proteomes" id="UP000013785"/>
    </source>
</evidence>
<keyword evidence="1" id="KW-0732">Signal</keyword>
<name>R3TV72_9ENTE</name>
<reference evidence="2 3" key="1">
    <citation type="submission" date="2013-02" db="EMBL/GenBank/DDBJ databases">
        <title>The Genome Sequence of Enterococcus phoeniculicola BAA-412.</title>
        <authorList>
            <consortium name="The Broad Institute Genome Sequencing Platform"/>
            <consortium name="The Broad Institute Genome Sequencing Center for Infectious Disease"/>
            <person name="Earl A.M."/>
            <person name="Gilmore M.S."/>
            <person name="Lebreton F."/>
            <person name="Walker B."/>
            <person name="Young S.K."/>
            <person name="Zeng Q."/>
            <person name="Gargeya S."/>
            <person name="Fitzgerald M."/>
            <person name="Haas B."/>
            <person name="Abouelleil A."/>
            <person name="Alvarado L."/>
            <person name="Arachchi H.M."/>
            <person name="Berlin A.M."/>
            <person name="Chapman S.B."/>
            <person name="Dewar J."/>
            <person name="Goldberg J."/>
            <person name="Griggs A."/>
            <person name="Gujja S."/>
            <person name="Hansen M."/>
            <person name="Howarth C."/>
            <person name="Imamovic A."/>
            <person name="Larimer J."/>
            <person name="McCowan C."/>
            <person name="Murphy C."/>
            <person name="Neiman D."/>
            <person name="Pearson M."/>
            <person name="Priest M."/>
            <person name="Roberts A."/>
            <person name="Saif S."/>
            <person name="Shea T."/>
            <person name="Sisk P."/>
            <person name="Sykes S."/>
            <person name="Wortman J."/>
            <person name="Nusbaum C."/>
            <person name="Birren B."/>
        </authorList>
    </citation>
    <scope>NUCLEOTIDE SEQUENCE [LARGE SCALE GENOMIC DNA]</scope>
    <source>
        <strain evidence="2 3">ATCC BAA-412</strain>
    </source>
</reference>
<dbReference type="PATRIC" id="fig|1158610.3.peg.1344"/>
<feature type="chain" id="PRO_5038783264" description="Lipoprotein" evidence="1">
    <location>
        <begin position="21"/>
        <end position="110"/>
    </location>
</feature>
<dbReference type="RefSeq" id="WP_010768027.1">
    <property type="nucleotide sequence ID" value="NZ_ASWE01000003.1"/>
</dbReference>
<gene>
    <name evidence="2" type="ORF">UC3_01364</name>
</gene>
<organism evidence="2 3">
    <name type="scientific">Enterococcus phoeniculicola ATCC BAA-412</name>
    <dbReference type="NCBI Taxonomy" id="1158610"/>
    <lineage>
        <taxon>Bacteria</taxon>
        <taxon>Bacillati</taxon>
        <taxon>Bacillota</taxon>
        <taxon>Bacilli</taxon>
        <taxon>Lactobacillales</taxon>
        <taxon>Enterococcaceae</taxon>
        <taxon>Enterococcus</taxon>
    </lineage>
</organism>
<evidence type="ECO:0000313" key="2">
    <source>
        <dbReference type="EMBL" id="EOL45474.1"/>
    </source>
</evidence>
<dbReference type="HOGENOM" id="CLU_2167094_0_0_9"/>
<keyword evidence="3" id="KW-1185">Reference proteome</keyword>
<dbReference type="AlphaFoldDB" id="R3TV72"/>
<accession>R3TV72</accession>
<dbReference type="PROSITE" id="PS51257">
    <property type="entry name" value="PROKAR_LIPOPROTEIN"/>
    <property type="match status" value="1"/>
</dbReference>